<accession>A0A6H5GA82</accession>
<feature type="domain" description="IC97/Casc1 N-terminal" evidence="4">
    <location>
        <begin position="71"/>
        <end position="219"/>
    </location>
</feature>
<feature type="compositionally biased region" description="Low complexity" evidence="2">
    <location>
        <begin position="13"/>
        <end position="32"/>
    </location>
</feature>
<dbReference type="GO" id="GO:0008017">
    <property type="term" value="F:microtubule binding"/>
    <property type="evidence" value="ECO:0007669"/>
    <property type="project" value="TreeGrafter"/>
</dbReference>
<comment type="similarity">
    <text evidence="1">Belongs to the DNAI7 family.</text>
</comment>
<keyword evidence="6" id="KW-1185">Reference proteome</keyword>
<feature type="compositionally biased region" description="Low complexity" evidence="2">
    <location>
        <begin position="1018"/>
        <end position="1034"/>
    </location>
</feature>
<evidence type="ECO:0000313" key="6">
    <source>
        <dbReference type="Proteomes" id="UP000479000"/>
    </source>
</evidence>
<sequence length="1034" mass="117818">MEKKAKKKKNAARKSGSARSSRRSGSSGTTRSIGKKKKERPISRKEREKRMKEEKALKERILTLRKEANAMLAEFSAMEEAAARKAATEAAEQEKRVDRLASVCDNVRFAKCRLVHEHNKLRDAAIWKRFINTDQQPYPEVTQNMHTHLHLYKQKKSSEYMEFSLGRMSQMIGSLCLLSEMIQHPLYASDETVENWKEVRKVWRAELLEKWDRCSFNKMADLKVNFPSLKDTDLSSVYHYEESVDNLSLGLTVWYHKENHPLFGLVFPKIPFASMDIQIQMPSSYRTAPFAMRLIHLSVDIFSDSSKTFELSDVMPLEPDFLHEVKRWFEVKKEAKAAVADREREKVRAAKQKVQEAQAAAADAEKSFETMQQKTSKRLSPAANPSMEDAAAEELPKARKVGKDLLLKLDTPSEGGRRRPRGVWDEGERGSLATSLMYSEGAQKALDTISMKSGMRRKGPERFKQEFAGSGDFESAPASVFHTPSMTSVSQRRPKVEVRRASELCFEEDDDDEMSAGKIVQGPRKSSVFSFDSLDFMFGESEDFLTMKTLVKNTTLVQREMKTRSATKNSADFRSGRKRGKSLMSKKLTNEFDLPQTASELFEEREETRQDRYMSTLLTTVYDRHQINLRAYQSVGGVFLLDLFYPVDQPQVLSDGNRLQIFCGPLDVRRDPYNYNYYPLLPNFEEGPNERPADPQLQNLFLVKAPLPENVVFFEPPIVAMWDKDVWVRSPVHNLVVDFEAKRSTFYIERPLPFAYFIKKYSLLPLIKWNMKPNFASGGVQLSLMTQNVHFQFEVLGFAVSLSSVQGVPAEIADSLSGKFTNTHELIGKMKNSGLDIFPDEDAFLYCAENLAKDPVLEDHIYMAIAMFSDTLEFHSSQWNNDFKRRKASFQVREASRLNVELRYRTATAAVDCANLYRCNDDEEADRLDETKIEKLGFNPDVYNLLQSGFAHAMTATLVDPVQVVAVYDLLSRTKLLSYCGFNKKEANSSSSGSSKKSPKKGKRSFKSKARSDKVPGSRSSRTSSASLNRPSET</sequence>
<feature type="compositionally biased region" description="Basic and acidic residues" evidence="2">
    <location>
        <begin position="40"/>
        <end position="54"/>
    </location>
</feature>
<feature type="region of interest" description="Disordered" evidence="2">
    <location>
        <begin position="361"/>
        <end position="386"/>
    </location>
</feature>
<feature type="region of interest" description="Disordered" evidence="2">
    <location>
        <begin position="985"/>
        <end position="1034"/>
    </location>
</feature>
<feature type="region of interest" description="Disordered" evidence="2">
    <location>
        <begin position="1"/>
        <end position="54"/>
    </location>
</feature>
<dbReference type="PANTHER" id="PTHR20929">
    <property type="entry name" value="LUNG ADENOMA SUSCEPTIBILITY 1-RELATED"/>
    <property type="match status" value="1"/>
</dbReference>
<feature type="domain" description="CASC1 C-terminal" evidence="3">
    <location>
        <begin position="727"/>
        <end position="896"/>
    </location>
</feature>
<gene>
    <name evidence="5" type="ORF">NTEN_LOCUS4968</name>
</gene>
<evidence type="ECO:0000256" key="1">
    <source>
        <dbReference type="ARBA" id="ARBA00024332"/>
    </source>
</evidence>
<dbReference type="InterPro" id="IPR022110">
    <property type="entry name" value="CASC1_C"/>
</dbReference>
<feature type="compositionally biased region" description="Basic residues" evidence="2">
    <location>
        <begin position="997"/>
        <end position="1009"/>
    </location>
</feature>
<feature type="compositionally biased region" description="Basic residues" evidence="2">
    <location>
        <begin position="1"/>
        <end position="12"/>
    </location>
</feature>
<protein>
    <submittedName>
        <fullName evidence="5">Uncharacterized protein</fullName>
    </submittedName>
</protein>
<organism evidence="5 6">
    <name type="scientific">Nesidiocoris tenuis</name>
    <dbReference type="NCBI Taxonomy" id="355587"/>
    <lineage>
        <taxon>Eukaryota</taxon>
        <taxon>Metazoa</taxon>
        <taxon>Ecdysozoa</taxon>
        <taxon>Arthropoda</taxon>
        <taxon>Hexapoda</taxon>
        <taxon>Insecta</taxon>
        <taxon>Pterygota</taxon>
        <taxon>Neoptera</taxon>
        <taxon>Paraneoptera</taxon>
        <taxon>Hemiptera</taxon>
        <taxon>Heteroptera</taxon>
        <taxon>Panheteroptera</taxon>
        <taxon>Cimicomorpha</taxon>
        <taxon>Miridae</taxon>
        <taxon>Dicyphina</taxon>
        <taxon>Nesidiocoris</taxon>
    </lineage>
</organism>
<dbReference type="OrthoDB" id="297923at2759"/>
<evidence type="ECO:0000259" key="4">
    <source>
        <dbReference type="Pfam" id="PF15927"/>
    </source>
</evidence>
<evidence type="ECO:0000256" key="2">
    <source>
        <dbReference type="SAM" id="MobiDB-lite"/>
    </source>
</evidence>
<dbReference type="InterPro" id="IPR031826">
    <property type="entry name" value="IC97/Casc1_N"/>
</dbReference>
<evidence type="ECO:0000313" key="5">
    <source>
        <dbReference type="EMBL" id="CAA9998685.1"/>
    </source>
</evidence>
<dbReference type="Proteomes" id="UP000479000">
    <property type="component" value="Unassembled WGS sequence"/>
</dbReference>
<evidence type="ECO:0000259" key="3">
    <source>
        <dbReference type="Pfam" id="PF12366"/>
    </source>
</evidence>
<dbReference type="GO" id="GO:0048487">
    <property type="term" value="F:beta-tubulin binding"/>
    <property type="evidence" value="ECO:0007669"/>
    <property type="project" value="TreeGrafter"/>
</dbReference>
<dbReference type="GO" id="GO:0005930">
    <property type="term" value="C:axoneme"/>
    <property type="evidence" value="ECO:0007669"/>
    <property type="project" value="TreeGrafter"/>
</dbReference>
<dbReference type="PANTHER" id="PTHR20929:SF11">
    <property type="entry name" value="DYNEIN AXONEMAL INTERMEDIATE CHAIN 7"/>
    <property type="match status" value="1"/>
</dbReference>
<dbReference type="Pfam" id="PF15927">
    <property type="entry name" value="Casc1_N"/>
    <property type="match status" value="1"/>
</dbReference>
<name>A0A6H5GA82_9HEMI</name>
<dbReference type="InterPro" id="IPR023247">
    <property type="entry name" value="IC97/Dnai7-like"/>
</dbReference>
<dbReference type="EMBL" id="CADCXU010007300">
    <property type="protein sequence ID" value="CAA9998685.1"/>
    <property type="molecule type" value="Genomic_DNA"/>
</dbReference>
<dbReference type="Pfam" id="PF12366">
    <property type="entry name" value="Casc1_C"/>
    <property type="match status" value="1"/>
</dbReference>
<reference evidence="5 6" key="1">
    <citation type="submission" date="2020-02" db="EMBL/GenBank/DDBJ databases">
        <authorList>
            <person name="Ferguson B K."/>
        </authorList>
    </citation>
    <scope>NUCLEOTIDE SEQUENCE [LARGE SCALE GENOMIC DNA]</scope>
</reference>
<proteinExistence type="inferred from homology"/>
<dbReference type="AlphaFoldDB" id="A0A6H5GA82"/>